<sequence length="410" mass="45166">MIDITFSDTSHLRNQFMKEKHMTDASTNGPLAGMRVLELGNMIAAPTAGTQFADFGAEVIKVEHPVHGDDLRQWPPNKGEVPLWWKVTNRNKRLITVDLSTEEGAEIVRNAVRDVDIVLENFRPGTLERWNIGPEELMAINPGLIVTRISGYGQTGPYSGRAGYGTVAEAISGIPSFTGPKGGPPTLSAFPLVDVLAGHSAVQGSLMAVYERQRSGKGQVVDVSLYESLFRLADAQVIGYDQAGIVKQRNGNRMDEDSPRNTYQTSDEKWIAISAGSQRTFSRLATAIGRPELTDDPRFNTNRNRVANAEELDQIMSDWFAVRSSSDCMEIMIENDVVAGLVYTIEDIFADPHYAARENIIDVDDPQLGSVRMQNVSPRLSRTPGRVRWTGGQMGDDNDELLPEMTAVRG</sequence>
<evidence type="ECO:0000313" key="5">
    <source>
        <dbReference type="Proteomes" id="UP001064879"/>
    </source>
</evidence>
<dbReference type="InterPro" id="IPR050509">
    <property type="entry name" value="CoA-transferase_III"/>
</dbReference>
<keyword evidence="2 4" id="KW-0808">Transferase</keyword>
<dbReference type="Gene3D" id="3.30.1540.10">
    <property type="entry name" value="formyl-coa transferase, domain 3"/>
    <property type="match status" value="1"/>
</dbReference>
<dbReference type="PANTHER" id="PTHR48228:SF6">
    <property type="entry name" value="L-CARNITINE COA-TRANSFERASE"/>
    <property type="match status" value="1"/>
</dbReference>
<reference evidence="4" key="1">
    <citation type="submission" date="2022-03" db="EMBL/GenBank/DDBJ databases">
        <title>Brevibacterium spongiae sp. nov., isolated from marine sponge.</title>
        <authorList>
            <person name="Li Z."/>
            <person name="Zhang M."/>
        </authorList>
    </citation>
    <scope>NUCLEOTIDE SEQUENCE</scope>
    <source>
        <strain evidence="4">WHS-Z9</strain>
    </source>
</reference>
<evidence type="ECO:0000256" key="2">
    <source>
        <dbReference type="ARBA" id="ARBA00022679"/>
    </source>
</evidence>
<proteinExistence type="inferred from homology"/>
<keyword evidence="5" id="KW-1185">Reference proteome</keyword>
<dbReference type="InterPro" id="IPR044855">
    <property type="entry name" value="CoA-Trfase_III_dom3_sf"/>
</dbReference>
<dbReference type="PANTHER" id="PTHR48228">
    <property type="entry name" value="SUCCINYL-COA--D-CITRAMALATE COA-TRANSFERASE"/>
    <property type="match status" value="1"/>
</dbReference>
<name>A0ABY5SR48_9MICO</name>
<comment type="similarity">
    <text evidence="1">Belongs to the CoA-transferase III family.</text>
</comment>
<dbReference type="SUPFAM" id="SSF89796">
    <property type="entry name" value="CoA-transferase family III (CaiB/BaiF)"/>
    <property type="match status" value="1"/>
</dbReference>
<evidence type="ECO:0000313" key="4">
    <source>
        <dbReference type="EMBL" id="UVI36620.1"/>
    </source>
</evidence>
<dbReference type="Pfam" id="PF02515">
    <property type="entry name" value="CoA_transf_3"/>
    <property type="match status" value="1"/>
</dbReference>
<gene>
    <name evidence="4" type="ORF">L1F31_02830</name>
</gene>
<dbReference type="Proteomes" id="UP001064879">
    <property type="component" value="Chromosome"/>
</dbReference>
<dbReference type="GO" id="GO:0016740">
    <property type="term" value="F:transferase activity"/>
    <property type="evidence" value="ECO:0007669"/>
    <property type="project" value="UniProtKB-KW"/>
</dbReference>
<feature type="region of interest" description="Disordered" evidence="3">
    <location>
        <begin position="391"/>
        <end position="410"/>
    </location>
</feature>
<accession>A0ABY5SR48</accession>
<dbReference type="InterPro" id="IPR023606">
    <property type="entry name" value="CoA-Trfase_III_dom_1_sf"/>
</dbReference>
<dbReference type="InterPro" id="IPR003673">
    <property type="entry name" value="CoA-Trfase_fam_III"/>
</dbReference>
<dbReference type="EMBL" id="CP093443">
    <property type="protein sequence ID" value="UVI36620.1"/>
    <property type="molecule type" value="Genomic_DNA"/>
</dbReference>
<evidence type="ECO:0000256" key="1">
    <source>
        <dbReference type="ARBA" id="ARBA00008383"/>
    </source>
</evidence>
<evidence type="ECO:0000256" key="3">
    <source>
        <dbReference type="SAM" id="MobiDB-lite"/>
    </source>
</evidence>
<protein>
    <submittedName>
        <fullName evidence="4">CoA transferase</fullName>
    </submittedName>
</protein>
<dbReference type="RefSeq" id="WP_265419186.1">
    <property type="nucleotide sequence ID" value="NZ_CP093443.1"/>
</dbReference>
<dbReference type="Gene3D" id="3.40.50.10540">
    <property type="entry name" value="Crotonobetainyl-coa:carnitine coa-transferase, domain 1"/>
    <property type="match status" value="1"/>
</dbReference>
<organism evidence="4 5">
    <name type="scientific">Brevibacterium spongiae</name>
    <dbReference type="NCBI Taxonomy" id="2909672"/>
    <lineage>
        <taxon>Bacteria</taxon>
        <taxon>Bacillati</taxon>
        <taxon>Actinomycetota</taxon>
        <taxon>Actinomycetes</taxon>
        <taxon>Micrococcales</taxon>
        <taxon>Brevibacteriaceae</taxon>
        <taxon>Brevibacterium</taxon>
    </lineage>
</organism>